<sequence length="10" mass="1053">MIIFGGGKQC</sequence>
<dbReference type="EMBL" id="GGEC01037836">
    <property type="protein sequence ID" value="MBX18320.1"/>
    <property type="molecule type" value="Transcribed_RNA"/>
</dbReference>
<reference evidence="1" key="1">
    <citation type="submission" date="2018-02" db="EMBL/GenBank/DDBJ databases">
        <title>Rhizophora mucronata_Transcriptome.</title>
        <authorList>
            <person name="Meera S.P."/>
            <person name="Sreeshan A."/>
            <person name="Augustine A."/>
        </authorList>
    </citation>
    <scope>NUCLEOTIDE SEQUENCE</scope>
    <source>
        <tissue evidence="1">Leaf</tissue>
    </source>
</reference>
<proteinExistence type="predicted"/>
<protein>
    <submittedName>
        <fullName evidence="1">Uncharacterized protein</fullName>
    </submittedName>
</protein>
<name>A0A2P2LK37_RHIMU</name>
<accession>A0A2P2LK37</accession>
<organism evidence="1">
    <name type="scientific">Rhizophora mucronata</name>
    <name type="common">Asiatic mangrove</name>
    <dbReference type="NCBI Taxonomy" id="61149"/>
    <lineage>
        <taxon>Eukaryota</taxon>
        <taxon>Viridiplantae</taxon>
        <taxon>Streptophyta</taxon>
        <taxon>Embryophyta</taxon>
        <taxon>Tracheophyta</taxon>
        <taxon>Spermatophyta</taxon>
        <taxon>Magnoliopsida</taxon>
        <taxon>eudicotyledons</taxon>
        <taxon>Gunneridae</taxon>
        <taxon>Pentapetalae</taxon>
        <taxon>rosids</taxon>
        <taxon>fabids</taxon>
        <taxon>Malpighiales</taxon>
        <taxon>Rhizophoraceae</taxon>
        <taxon>Rhizophora</taxon>
    </lineage>
</organism>
<evidence type="ECO:0000313" key="1">
    <source>
        <dbReference type="EMBL" id="MBX18320.1"/>
    </source>
</evidence>